<organism evidence="1 2">
    <name type="scientific">Trichonephila inaurata madagascariensis</name>
    <dbReference type="NCBI Taxonomy" id="2747483"/>
    <lineage>
        <taxon>Eukaryota</taxon>
        <taxon>Metazoa</taxon>
        <taxon>Ecdysozoa</taxon>
        <taxon>Arthropoda</taxon>
        <taxon>Chelicerata</taxon>
        <taxon>Arachnida</taxon>
        <taxon>Araneae</taxon>
        <taxon>Araneomorphae</taxon>
        <taxon>Entelegynae</taxon>
        <taxon>Araneoidea</taxon>
        <taxon>Nephilidae</taxon>
        <taxon>Trichonephila</taxon>
        <taxon>Trichonephila inaurata</taxon>
    </lineage>
</organism>
<name>A0A8X6XJ88_9ARAC</name>
<evidence type="ECO:0000313" key="2">
    <source>
        <dbReference type="Proteomes" id="UP000886998"/>
    </source>
</evidence>
<reference evidence="1" key="1">
    <citation type="submission" date="2020-08" db="EMBL/GenBank/DDBJ databases">
        <title>Multicomponent nature underlies the extraordinary mechanical properties of spider dragline silk.</title>
        <authorList>
            <person name="Kono N."/>
            <person name="Nakamura H."/>
            <person name="Mori M."/>
            <person name="Yoshida Y."/>
            <person name="Ohtoshi R."/>
            <person name="Malay A.D."/>
            <person name="Moran D.A.P."/>
            <person name="Tomita M."/>
            <person name="Numata K."/>
            <person name="Arakawa K."/>
        </authorList>
    </citation>
    <scope>NUCLEOTIDE SEQUENCE</scope>
</reference>
<evidence type="ECO:0000313" key="1">
    <source>
        <dbReference type="EMBL" id="GFY54665.1"/>
    </source>
</evidence>
<dbReference type="EMBL" id="BMAV01009982">
    <property type="protein sequence ID" value="GFY54665.1"/>
    <property type="molecule type" value="Genomic_DNA"/>
</dbReference>
<keyword evidence="2" id="KW-1185">Reference proteome</keyword>
<sequence length="90" mass="10564">MESEIAPLRLFRFEIETSQLPVQIPTLGAILKLQYLPSSHYLFQTLLLENVVQNLRYEMHVDVFRIKMATNHVYRGQRMLISIGEGTRIF</sequence>
<proteinExistence type="predicted"/>
<protein>
    <submittedName>
        <fullName evidence="1">Uncharacterized protein</fullName>
    </submittedName>
</protein>
<dbReference type="AlphaFoldDB" id="A0A8X6XJ88"/>
<accession>A0A8X6XJ88</accession>
<comment type="caution">
    <text evidence="1">The sequence shown here is derived from an EMBL/GenBank/DDBJ whole genome shotgun (WGS) entry which is preliminary data.</text>
</comment>
<dbReference type="Proteomes" id="UP000886998">
    <property type="component" value="Unassembled WGS sequence"/>
</dbReference>
<gene>
    <name evidence="1" type="ORF">TNIN_280071</name>
</gene>